<dbReference type="EMBL" id="FOAJ01000002">
    <property type="protein sequence ID" value="SEK46784.1"/>
    <property type="molecule type" value="Genomic_DNA"/>
</dbReference>
<evidence type="ECO:0000313" key="2">
    <source>
        <dbReference type="Proteomes" id="UP000199120"/>
    </source>
</evidence>
<protein>
    <submittedName>
        <fullName evidence="1">Uncharacterized protein</fullName>
    </submittedName>
</protein>
<organism evidence="1 2">
    <name type="scientific">Paraburkholderia caballeronis</name>
    <dbReference type="NCBI Taxonomy" id="416943"/>
    <lineage>
        <taxon>Bacteria</taxon>
        <taxon>Pseudomonadati</taxon>
        <taxon>Pseudomonadota</taxon>
        <taxon>Betaproteobacteria</taxon>
        <taxon>Burkholderiales</taxon>
        <taxon>Burkholderiaceae</taxon>
        <taxon>Paraburkholderia</taxon>
    </lineage>
</organism>
<dbReference type="STRING" id="416943.SAMN05445871_0132"/>
<dbReference type="Proteomes" id="UP000199120">
    <property type="component" value="Unassembled WGS sequence"/>
</dbReference>
<dbReference type="AlphaFoldDB" id="A0A1H7H930"/>
<reference evidence="2" key="1">
    <citation type="submission" date="2016-10" db="EMBL/GenBank/DDBJ databases">
        <authorList>
            <person name="Varghese N."/>
            <person name="Submissions S."/>
        </authorList>
    </citation>
    <scope>NUCLEOTIDE SEQUENCE [LARGE SCALE GENOMIC DNA]</scope>
    <source>
        <strain evidence="2">LMG 26416</strain>
    </source>
</reference>
<keyword evidence="2" id="KW-1185">Reference proteome</keyword>
<name>A0A1H7H930_9BURK</name>
<evidence type="ECO:0000313" key="1">
    <source>
        <dbReference type="EMBL" id="SEK46784.1"/>
    </source>
</evidence>
<proteinExistence type="predicted"/>
<accession>A0A1H7H930</accession>
<gene>
    <name evidence="1" type="ORF">SAMN05192542_102178</name>
</gene>
<dbReference type="RefSeq" id="WP_090541282.1">
    <property type="nucleotide sequence ID" value="NZ_FNSR01000001.1"/>
</dbReference>
<sequence length="209" mass="23808">MIPLAISAHGWQEHPGAACNLVLRAIETGFDAVLVVDASAVEREARLFPDASRCELAAHYVDFNSWLKDGFEEDGVLDVHAIKLCAQTLSPDRTVVVDVRGRRLDLVRDALTHVRYAWFPLDEWHPAFVLICDDLDLTTISSMLATTFYCQPRVLSERQLNLRVKNIMRNASTQRWLGPGAGRWQRRWFQHIRIITSLFGKQSRKPKAT</sequence>